<evidence type="ECO:0000256" key="4">
    <source>
        <dbReference type="ARBA" id="ARBA00022722"/>
    </source>
</evidence>
<dbReference type="SUPFAM" id="SSF56672">
    <property type="entry name" value="DNA/RNA polymerases"/>
    <property type="match status" value="1"/>
</dbReference>
<evidence type="ECO:0000259" key="8">
    <source>
        <dbReference type="Pfam" id="PF00078"/>
    </source>
</evidence>
<dbReference type="Gene3D" id="3.30.70.270">
    <property type="match status" value="1"/>
</dbReference>
<evidence type="ECO:0000256" key="6">
    <source>
        <dbReference type="ARBA" id="ARBA00022801"/>
    </source>
</evidence>
<accession>A0A392SA94</accession>
<name>A0A392SA94_9FABA</name>
<dbReference type="PANTHER" id="PTHR24559:SF444">
    <property type="entry name" value="REVERSE TRANSCRIPTASE DOMAIN-CONTAINING PROTEIN"/>
    <property type="match status" value="1"/>
</dbReference>
<dbReference type="InterPro" id="IPR053134">
    <property type="entry name" value="RNA-dir_DNA_polymerase"/>
</dbReference>
<dbReference type="InterPro" id="IPR043128">
    <property type="entry name" value="Rev_trsase/Diguanyl_cyclase"/>
</dbReference>
<feature type="non-terminal residue" evidence="9">
    <location>
        <position position="1"/>
    </location>
</feature>
<protein>
    <submittedName>
        <fullName evidence="9">Ty3/gypsy retrotransposon protein</fullName>
    </submittedName>
</protein>
<dbReference type="Pfam" id="PF00078">
    <property type="entry name" value="RVT_1"/>
    <property type="match status" value="1"/>
</dbReference>
<keyword evidence="6" id="KW-0378">Hydrolase</keyword>
<keyword evidence="10" id="KW-1185">Reference proteome</keyword>
<dbReference type="InterPro" id="IPR000477">
    <property type="entry name" value="RT_dom"/>
</dbReference>
<dbReference type="GO" id="GO:0004519">
    <property type="term" value="F:endonuclease activity"/>
    <property type="evidence" value="ECO:0007669"/>
    <property type="project" value="UniProtKB-KW"/>
</dbReference>
<evidence type="ECO:0000313" key="10">
    <source>
        <dbReference type="Proteomes" id="UP000265520"/>
    </source>
</evidence>
<keyword evidence="1" id="KW-0645">Protease</keyword>
<dbReference type="Gene3D" id="3.10.10.10">
    <property type="entry name" value="HIV Type 1 Reverse Transcriptase, subunit A, domain 1"/>
    <property type="match status" value="1"/>
</dbReference>
<keyword evidence="3" id="KW-0548">Nucleotidyltransferase</keyword>
<dbReference type="GO" id="GO:0003964">
    <property type="term" value="F:RNA-directed DNA polymerase activity"/>
    <property type="evidence" value="ECO:0007669"/>
    <property type="project" value="UniProtKB-KW"/>
</dbReference>
<evidence type="ECO:0000256" key="2">
    <source>
        <dbReference type="ARBA" id="ARBA00022679"/>
    </source>
</evidence>
<evidence type="ECO:0000313" key="9">
    <source>
        <dbReference type="EMBL" id="MCI45768.1"/>
    </source>
</evidence>
<keyword evidence="7" id="KW-0695">RNA-directed DNA polymerase</keyword>
<dbReference type="FunFam" id="3.10.10.10:FF:000007">
    <property type="entry name" value="Retrovirus-related Pol polyprotein from transposon 17.6-like Protein"/>
    <property type="match status" value="1"/>
</dbReference>
<dbReference type="GO" id="GO:0006508">
    <property type="term" value="P:proteolysis"/>
    <property type="evidence" value="ECO:0007669"/>
    <property type="project" value="UniProtKB-KW"/>
</dbReference>
<dbReference type="InterPro" id="IPR043502">
    <property type="entry name" value="DNA/RNA_pol_sf"/>
</dbReference>
<evidence type="ECO:0000256" key="5">
    <source>
        <dbReference type="ARBA" id="ARBA00022759"/>
    </source>
</evidence>
<feature type="domain" description="Reverse transcriptase" evidence="8">
    <location>
        <begin position="4"/>
        <end position="62"/>
    </location>
</feature>
<dbReference type="Proteomes" id="UP000265520">
    <property type="component" value="Unassembled WGS sequence"/>
</dbReference>
<proteinExistence type="predicted"/>
<comment type="caution">
    <text evidence="9">The sequence shown here is derived from an EMBL/GenBank/DDBJ whole genome shotgun (WGS) entry which is preliminary data.</text>
</comment>
<sequence length="63" mass="7273">DELLDELHGSCHFSTLDLRSGYHQILLAPEDTFKAAFRTIDGHFEFLVMPFGLSNPPPLFRRR</sequence>
<keyword evidence="5" id="KW-0255">Endonuclease</keyword>
<evidence type="ECO:0000256" key="7">
    <source>
        <dbReference type="ARBA" id="ARBA00022918"/>
    </source>
</evidence>
<reference evidence="9 10" key="1">
    <citation type="journal article" date="2018" name="Front. Plant Sci.">
        <title>Red Clover (Trifolium pratense) and Zigzag Clover (T. medium) - A Picture of Genomic Similarities and Differences.</title>
        <authorList>
            <person name="Dluhosova J."/>
            <person name="Istvanek J."/>
            <person name="Nedelnik J."/>
            <person name="Repkova J."/>
        </authorList>
    </citation>
    <scope>NUCLEOTIDE SEQUENCE [LARGE SCALE GENOMIC DNA]</scope>
    <source>
        <strain evidence="10">cv. 10/8</strain>
        <tissue evidence="9">Leaf</tissue>
    </source>
</reference>
<evidence type="ECO:0000256" key="3">
    <source>
        <dbReference type="ARBA" id="ARBA00022695"/>
    </source>
</evidence>
<dbReference type="PANTHER" id="PTHR24559">
    <property type="entry name" value="TRANSPOSON TY3-I GAG-POL POLYPROTEIN"/>
    <property type="match status" value="1"/>
</dbReference>
<dbReference type="GO" id="GO:0008233">
    <property type="term" value="F:peptidase activity"/>
    <property type="evidence" value="ECO:0007669"/>
    <property type="project" value="UniProtKB-KW"/>
</dbReference>
<dbReference type="AlphaFoldDB" id="A0A392SA94"/>
<organism evidence="9 10">
    <name type="scientific">Trifolium medium</name>
    <dbReference type="NCBI Taxonomy" id="97028"/>
    <lineage>
        <taxon>Eukaryota</taxon>
        <taxon>Viridiplantae</taxon>
        <taxon>Streptophyta</taxon>
        <taxon>Embryophyta</taxon>
        <taxon>Tracheophyta</taxon>
        <taxon>Spermatophyta</taxon>
        <taxon>Magnoliopsida</taxon>
        <taxon>eudicotyledons</taxon>
        <taxon>Gunneridae</taxon>
        <taxon>Pentapetalae</taxon>
        <taxon>rosids</taxon>
        <taxon>fabids</taxon>
        <taxon>Fabales</taxon>
        <taxon>Fabaceae</taxon>
        <taxon>Papilionoideae</taxon>
        <taxon>50 kb inversion clade</taxon>
        <taxon>NPAAA clade</taxon>
        <taxon>Hologalegina</taxon>
        <taxon>IRL clade</taxon>
        <taxon>Trifolieae</taxon>
        <taxon>Trifolium</taxon>
    </lineage>
</organism>
<keyword evidence="4" id="KW-0540">Nuclease</keyword>
<keyword evidence="2" id="KW-0808">Transferase</keyword>
<evidence type="ECO:0000256" key="1">
    <source>
        <dbReference type="ARBA" id="ARBA00022670"/>
    </source>
</evidence>
<dbReference type="EMBL" id="LXQA010348308">
    <property type="protein sequence ID" value="MCI45768.1"/>
    <property type="molecule type" value="Genomic_DNA"/>
</dbReference>